<dbReference type="Proteomes" id="UP000298545">
    <property type="component" value="Chromosome linear"/>
</dbReference>
<evidence type="ECO:0000256" key="3">
    <source>
        <dbReference type="ARBA" id="ARBA00023125"/>
    </source>
</evidence>
<dbReference type="RefSeq" id="WP_136954345.1">
    <property type="nucleotide sequence ID" value="NZ_CP039691.1"/>
</dbReference>
<keyword evidence="2" id="KW-0815">Transposition</keyword>
<proteinExistence type="inferred from homology"/>
<dbReference type="GO" id="GO:0004803">
    <property type="term" value="F:transposase activity"/>
    <property type="evidence" value="ECO:0007669"/>
    <property type="project" value="InterPro"/>
</dbReference>
<dbReference type="KEGG" id="alf:CFBP5473_19500"/>
<dbReference type="InterPro" id="IPR002559">
    <property type="entry name" value="Transposase_11"/>
</dbReference>
<evidence type="ECO:0000259" key="7">
    <source>
        <dbReference type="Pfam" id="PF14294"/>
    </source>
</evidence>
<evidence type="ECO:0000256" key="2">
    <source>
        <dbReference type="ARBA" id="ARBA00022578"/>
    </source>
</evidence>
<dbReference type="Pfam" id="PF14294">
    <property type="entry name" value="DUF4372"/>
    <property type="match status" value="1"/>
</dbReference>
<dbReference type="InterPro" id="IPR047952">
    <property type="entry name" value="Transpos_IS4"/>
</dbReference>
<feature type="domain" description="DUF4372" evidence="7">
    <location>
        <begin position="3"/>
        <end position="75"/>
    </location>
</feature>
<dbReference type="EMBL" id="CP039692">
    <property type="protein sequence ID" value="QCJ00118.1"/>
    <property type="molecule type" value="Genomic_DNA"/>
</dbReference>
<evidence type="ECO:0000256" key="1">
    <source>
        <dbReference type="ARBA" id="ARBA00010075"/>
    </source>
</evidence>
<name>A0A4D7DKX7_9HYPH</name>
<dbReference type="NCBIfam" id="NF033592">
    <property type="entry name" value="transpos_IS4_1"/>
    <property type="match status" value="1"/>
</dbReference>
<dbReference type="Proteomes" id="UP000298545">
    <property type="component" value="Chromosome circular"/>
</dbReference>
<keyword evidence="4" id="KW-0233">DNA recombination</keyword>
<protein>
    <submittedName>
        <fullName evidence="8">IS4 family transposase</fullName>
    </submittedName>
</protein>
<dbReference type="InterPro" id="IPR012337">
    <property type="entry name" value="RNaseH-like_sf"/>
</dbReference>
<dbReference type="AlphaFoldDB" id="A0A4D7DKX7"/>
<evidence type="ECO:0000259" key="6">
    <source>
        <dbReference type="Pfam" id="PF01609"/>
    </source>
</evidence>
<reference evidence="8 10" key="1">
    <citation type="submission" date="2019-04" db="EMBL/GenBank/DDBJ databases">
        <title>Complete genome sequence of Agrobacterium larrymoorei CFBP5473.</title>
        <authorList>
            <person name="Haryono M."/>
            <person name="Chou L."/>
            <person name="Lin Y.-C."/>
            <person name="Lai E.-M."/>
            <person name="Kuo C.-H."/>
        </authorList>
    </citation>
    <scope>NUCLEOTIDE SEQUENCE [LARGE SCALE GENOMIC DNA]</scope>
    <source>
        <strain evidence="8 10">CFBP5473</strain>
    </source>
</reference>
<evidence type="ECO:0000313" key="8">
    <source>
        <dbReference type="EMBL" id="QCI98213.1"/>
    </source>
</evidence>
<comment type="similarity">
    <text evidence="1">Belongs to the transposase 11 family.</text>
</comment>
<dbReference type="EMBL" id="CP039691">
    <property type="protein sequence ID" value="QCI98213.1"/>
    <property type="molecule type" value="Genomic_DNA"/>
</dbReference>
<dbReference type="GO" id="GO:0003677">
    <property type="term" value="F:DNA binding"/>
    <property type="evidence" value="ECO:0007669"/>
    <property type="project" value="UniProtKB-KW"/>
</dbReference>
<dbReference type="SUPFAM" id="SSF53098">
    <property type="entry name" value="Ribonuclease H-like"/>
    <property type="match status" value="1"/>
</dbReference>
<evidence type="ECO:0000256" key="4">
    <source>
        <dbReference type="ARBA" id="ARBA00023172"/>
    </source>
</evidence>
<feature type="domain" description="Transposase IS4-like" evidence="6">
    <location>
        <begin position="118"/>
        <end position="328"/>
    </location>
</feature>
<evidence type="ECO:0000256" key="5">
    <source>
        <dbReference type="SAM" id="MobiDB-lite"/>
    </source>
</evidence>
<gene>
    <name evidence="8" type="ORF">CFBP5473_10020</name>
    <name evidence="9" type="ORF">CFBP5473_19500</name>
</gene>
<evidence type="ECO:0000313" key="9">
    <source>
        <dbReference type="EMBL" id="QCJ00118.1"/>
    </source>
</evidence>
<accession>A0A4D7DKX7</accession>
<dbReference type="KEGG" id="alf:CFBP5473_10020"/>
<evidence type="ECO:0000313" key="10">
    <source>
        <dbReference type="Proteomes" id="UP000298545"/>
    </source>
</evidence>
<dbReference type="GO" id="GO:0006313">
    <property type="term" value="P:DNA transposition"/>
    <property type="evidence" value="ECO:0007669"/>
    <property type="project" value="InterPro"/>
</dbReference>
<organism evidence="8 10">
    <name type="scientific">Agrobacterium larrymoorei</name>
    <dbReference type="NCBI Taxonomy" id="160699"/>
    <lineage>
        <taxon>Bacteria</taxon>
        <taxon>Pseudomonadati</taxon>
        <taxon>Pseudomonadota</taxon>
        <taxon>Alphaproteobacteria</taxon>
        <taxon>Hyphomicrobiales</taxon>
        <taxon>Rhizobiaceae</taxon>
        <taxon>Rhizobium/Agrobacterium group</taxon>
        <taxon>Agrobacterium</taxon>
    </lineage>
</organism>
<keyword evidence="3" id="KW-0238">DNA-binding</keyword>
<dbReference type="Gene3D" id="3.90.350.10">
    <property type="entry name" value="Transposase Inhibitor Protein From Tn5, Chain A, domain 1"/>
    <property type="match status" value="1"/>
</dbReference>
<dbReference type="Pfam" id="PF01609">
    <property type="entry name" value="DDE_Tnp_1"/>
    <property type="match status" value="1"/>
</dbReference>
<dbReference type="InterPro" id="IPR025399">
    <property type="entry name" value="DUF4372"/>
</dbReference>
<dbReference type="PANTHER" id="PTHR33258:SF1">
    <property type="entry name" value="TRANSPOSASE INSL FOR INSERTION SEQUENCE ELEMENT IS186A-RELATED"/>
    <property type="match status" value="1"/>
</dbReference>
<feature type="region of interest" description="Disordered" evidence="5">
    <location>
        <begin position="361"/>
        <end position="382"/>
    </location>
</feature>
<dbReference type="OrthoDB" id="7327264at2"/>
<sequence length="382" mass="43573">MRHQNSVFHQIQKHVPWQVFEGLVDKYKGDHRVRRFSMKDQLLALLFAQLSGAQSLREIEAGLSSHRNQLYHLGAHGVARSTLADANATRPAGVFADLFSHMAAAASRRTRRHIRDAVRLLDATRVALSSMSDGWADMVSGRRAAKLHVAYDPNGDITMAMTMTGQRTNDIVPAKAMPIEPGMTYVFDLAYYDFAWWAALDRAGCRFVTRLKTNTHLQAATEQPPSESDHILCDRIGLLAQRMARSRRNPFSEPLREIAVRIDTGRTIRLVTNDLDAPAEEIAELYKQRWQIELFFKWVKQNLRIRHFFGASENAVRIQTYVALIAYLVLRMAQACQSAITQPLTFTRLVRLNLMHKRRSDQLLKPPTQPSKSPNQMVLMWD</sequence>
<dbReference type="PANTHER" id="PTHR33258">
    <property type="entry name" value="TRANSPOSASE INSL FOR INSERTION SEQUENCE ELEMENT IS186A-RELATED"/>
    <property type="match status" value="1"/>
</dbReference>